<organism evidence="1 2">
    <name type="scientific">Tetraparma gracilis</name>
    <dbReference type="NCBI Taxonomy" id="2962635"/>
    <lineage>
        <taxon>Eukaryota</taxon>
        <taxon>Sar</taxon>
        <taxon>Stramenopiles</taxon>
        <taxon>Ochrophyta</taxon>
        <taxon>Bolidophyceae</taxon>
        <taxon>Parmales</taxon>
        <taxon>Triparmaceae</taxon>
        <taxon>Tetraparma</taxon>
    </lineage>
</organism>
<proteinExistence type="predicted"/>
<protein>
    <recommendedName>
        <fullName evidence="3">F-box domain-containing protein</fullName>
    </recommendedName>
</protein>
<evidence type="ECO:0008006" key="3">
    <source>
        <dbReference type="Google" id="ProtNLM"/>
    </source>
</evidence>
<accession>A0ABQ6ML99</accession>
<name>A0ABQ6ML99_9STRA</name>
<dbReference type="EMBL" id="BRYB01000335">
    <property type="protein sequence ID" value="GMI27931.1"/>
    <property type="molecule type" value="Genomic_DNA"/>
</dbReference>
<reference evidence="1 2" key="1">
    <citation type="journal article" date="2023" name="Commun. Biol.">
        <title>Genome analysis of Parmales, the sister group of diatoms, reveals the evolutionary specialization of diatoms from phago-mixotrophs to photoautotrophs.</title>
        <authorList>
            <person name="Ban H."/>
            <person name="Sato S."/>
            <person name="Yoshikawa S."/>
            <person name="Yamada K."/>
            <person name="Nakamura Y."/>
            <person name="Ichinomiya M."/>
            <person name="Sato N."/>
            <person name="Blanc-Mathieu R."/>
            <person name="Endo H."/>
            <person name="Kuwata A."/>
            <person name="Ogata H."/>
        </authorList>
    </citation>
    <scope>NUCLEOTIDE SEQUENCE [LARGE SCALE GENOMIC DNA]</scope>
</reference>
<gene>
    <name evidence="1" type="ORF">TeGR_g7401</name>
</gene>
<comment type="caution">
    <text evidence="1">The sequence shown here is derived from an EMBL/GenBank/DDBJ whole genome shotgun (WGS) entry which is preliminary data.</text>
</comment>
<dbReference type="InterPro" id="IPR036047">
    <property type="entry name" value="F-box-like_dom_sf"/>
</dbReference>
<dbReference type="Proteomes" id="UP001165060">
    <property type="component" value="Unassembled WGS sequence"/>
</dbReference>
<dbReference type="CDD" id="cd09917">
    <property type="entry name" value="F-box_SF"/>
    <property type="match status" value="1"/>
</dbReference>
<evidence type="ECO:0000313" key="1">
    <source>
        <dbReference type="EMBL" id="GMI27931.1"/>
    </source>
</evidence>
<sequence length="258" mass="28257">MPLLSLPDDCLGEVCSFLSVRDLSLSWRGTCKVLGSVVRDAQVRESMVRAGSRVTTLGLAAEAERTAFGDLEALQQGREARPSPQRNLGEFKFLVALDVGRVWQRSVGMPRRRHQVPLPKLPGQAPPRLQFRECAATFEGDSLVLNGDLPTICSDDFEEELGGLHVAVVEKLTGKVQPLVVGPHPSEVDNDFCYYDMENFPNSNTLSAYDSQLAVELRVHRTDDGAENVSLHCTICGEHDISPAGNATFMRGIASMFT</sequence>
<evidence type="ECO:0000313" key="2">
    <source>
        <dbReference type="Proteomes" id="UP001165060"/>
    </source>
</evidence>
<dbReference type="SUPFAM" id="SSF81383">
    <property type="entry name" value="F-box domain"/>
    <property type="match status" value="1"/>
</dbReference>
<keyword evidence="2" id="KW-1185">Reference proteome</keyword>